<feature type="region of interest" description="Disordered" evidence="9">
    <location>
        <begin position="425"/>
        <end position="480"/>
    </location>
</feature>
<gene>
    <name evidence="13" type="ORF">FHX37_1229</name>
</gene>
<feature type="region of interest" description="Disordered" evidence="9">
    <location>
        <begin position="277"/>
        <end position="307"/>
    </location>
</feature>
<dbReference type="SMART" id="SM00740">
    <property type="entry name" value="PASTA"/>
    <property type="match status" value="4"/>
</dbReference>
<dbReference type="Gene3D" id="3.30.200.20">
    <property type="entry name" value="Phosphorylase Kinase, domain 1"/>
    <property type="match status" value="1"/>
</dbReference>
<evidence type="ECO:0000256" key="6">
    <source>
        <dbReference type="ARBA" id="ARBA00022840"/>
    </source>
</evidence>
<comment type="catalytic activity">
    <reaction evidence="8">
        <text>L-seryl-[protein] + ATP = O-phospho-L-seryl-[protein] + ADP + H(+)</text>
        <dbReference type="Rhea" id="RHEA:17989"/>
        <dbReference type="Rhea" id="RHEA-COMP:9863"/>
        <dbReference type="Rhea" id="RHEA-COMP:11604"/>
        <dbReference type="ChEBI" id="CHEBI:15378"/>
        <dbReference type="ChEBI" id="CHEBI:29999"/>
        <dbReference type="ChEBI" id="CHEBI:30616"/>
        <dbReference type="ChEBI" id="CHEBI:83421"/>
        <dbReference type="ChEBI" id="CHEBI:456216"/>
        <dbReference type="EC" id="2.7.11.1"/>
    </reaction>
</comment>
<dbReference type="InterPro" id="IPR008271">
    <property type="entry name" value="Ser/Thr_kinase_AS"/>
</dbReference>
<dbReference type="GO" id="GO:0005524">
    <property type="term" value="F:ATP binding"/>
    <property type="evidence" value="ECO:0007669"/>
    <property type="project" value="UniProtKB-KW"/>
</dbReference>
<evidence type="ECO:0000256" key="8">
    <source>
        <dbReference type="ARBA" id="ARBA00048679"/>
    </source>
</evidence>
<feature type="domain" description="Protein kinase" evidence="11">
    <location>
        <begin position="16"/>
        <end position="275"/>
    </location>
</feature>
<dbReference type="EMBL" id="VFQC01000001">
    <property type="protein sequence ID" value="TQN31328.1"/>
    <property type="molecule type" value="Genomic_DNA"/>
</dbReference>
<dbReference type="PANTHER" id="PTHR43289:SF34">
    <property type="entry name" value="SERINE_THREONINE-PROTEIN KINASE YBDM-RELATED"/>
    <property type="match status" value="1"/>
</dbReference>
<proteinExistence type="predicted"/>
<keyword evidence="4" id="KW-0547">Nucleotide-binding</keyword>
<comment type="catalytic activity">
    <reaction evidence="7">
        <text>L-threonyl-[protein] + ATP = O-phospho-L-threonyl-[protein] + ADP + H(+)</text>
        <dbReference type="Rhea" id="RHEA:46608"/>
        <dbReference type="Rhea" id="RHEA-COMP:11060"/>
        <dbReference type="Rhea" id="RHEA-COMP:11605"/>
        <dbReference type="ChEBI" id="CHEBI:15378"/>
        <dbReference type="ChEBI" id="CHEBI:30013"/>
        <dbReference type="ChEBI" id="CHEBI:30616"/>
        <dbReference type="ChEBI" id="CHEBI:61977"/>
        <dbReference type="ChEBI" id="CHEBI:456216"/>
        <dbReference type="EC" id="2.7.11.1"/>
    </reaction>
</comment>
<evidence type="ECO:0000259" key="11">
    <source>
        <dbReference type="PROSITE" id="PS50011"/>
    </source>
</evidence>
<dbReference type="EC" id="2.7.11.1" evidence="1"/>
<reference evidence="13 14" key="1">
    <citation type="submission" date="2019-06" db="EMBL/GenBank/DDBJ databases">
        <title>Sequencing the genomes of 1000 actinobacteria strains.</title>
        <authorList>
            <person name="Klenk H.-P."/>
        </authorList>
    </citation>
    <scope>NUCLEOTIDE SEQUENCE [LARGE SCALE GENOMIC DNA]</scope>
    <source>
        <strain evidence="13 14">DSM 45015</strain>
    </source>
</reference>
<evidence type="ECO:0000313" key="13">
    <source>
        <dbReference type="EMBL" id="TQN31328.1"/>
    </source>
</evidence>
<dbReference type="Gene3D" id="3.30.10.20">
    <property type="match status" value="4"/>
</dbReference>
<dbReference type="SUPFAM" id="SSF56112">
    <property type="entry name" value="Protein kinase-like (PK-like)"/>
    <property type="match status" value="1"/>
</dbReference>
<keyword evidence="10" id="KW-0812">Transmembrane</keyword>
<keyword evidence="5 13" id="KW-0418">Kinase</keyword>
<dbReference type="InterPro" id="IPR011009">
    <property type="entry name" value="Kinase-like_dom_sf"/>
</dbReference>
<dbReference type="GO" id="GO:0045717">
    <property type="term" value="P:negative regulation of fatty acid biosynthetic process"/>
    <property type="evidence" value="ECO:0007669"/>
    <property type="project" value="UniProtKB-ARBA"/>
</dbReference>
<dbReference type="InterPro" id="IPR000719">
    <property type="entry name" value="Prot_kinase_dom"/>
</dbReference>
<sequence>MVTADPLIGSTLDHRYRIESTVAGGGMATVYVARDTRLDRRLACKVMHASLAQDPVAVRRFINEAHSVARLSHPNVVQVFDQGTDQGHVYLAMEYVPGRTLREVLDERGNLPAAEALGIMGSMLAALGAAHNAGIVHRDVKPENVLLTEDNRVKVADFGLARAGQSNNQQMTRTGTVMGTAAYLAPEQIEQGSSDTRSDVYAAGIMLYELLTGAQPHTGENAISVAYQHVNADVPRPSATVPGLPDGVDRLVTKATERDPRYRPADANQYLSEVLEAAQAASPQPNAPVEPTLPHTAGKATPGSGNETLVVDVDSVEDDGPGSRRWWSRWPALVVAGALALVLIAFGWWFLFGRYEQVPDVVGATPSAAEEQLAEDGLRLKVDDNTVYSDDAREGEIASAAPAIGDRVLPGEAVTVVVSKGPRTVDMPDVTNSSAEDARSTLEDAGFSEFEEKDEASREQPVGTVLATDPAPGDNADREESVTLTVSSGVEVPSVTGMDEDEARSELEDQGLGVEVTEQSSEDVAEGEVMEQDPASGDNVSAGDTVTLTVSSGEEEFTVPDVTGWKVKDAREELEDLGLNVEVNEILGGGQRVNDYSPTGTVTKGDTVELLTTPIPPPQRGGPDDG</sequence>
<dbReference type="FunFam" id="3.30.200.20:FF:000035">
    <property type="entry name" value="Serine/threonine protein kinase Stk1"/>
    <property type="match status" value="1"/>
</dbReference>
<name>A0A543NHK0_9ACTN</name>
<keyword evidence="10" id="KW-1133">Transmembrane helix</keyword>
<dbReference type="Pfam" id="PF00069">
    <property type="entry name" value="Pkinase"/>
    <property type="match status" value="1"/>
</dbReference>
<dbReference type="AlphaFoldDB" id="A0A543NHK0"/>
<comment type="caution">
    <text evidence="13">The sequence shown here is derived from an EMBL/GenBank/DDBJ whole genome shotgun (WGS) entry which is preliminary data.</text>
</comment>
<evidence type="ECO:0000256" key="2">
    <source>
        <dbReference type="ARBA" id="ARBA00022527"/>
    </source>
</evidence>
<dbReference type="GO" id="GO:0004674">
    <property type="term" value="F:protein serine/threonine kinase activity"/>
    <property type="evidence" value="ECO:0007669"/>
    <property type="project" value="UniProtKB-KW"/>
</dbReference>
<keyword evidence="6" id="KW-0067">ATP-binding</keyword>
<keyword evidence="2" id="KW-0723">Serine/threonine-protein kinase</keyword>
<dbReference type="FunFam" id="1.10.510.10:FF:000021">
    <property type="entry name" value="Serine/threonine protein kinase"/>
    <property type="match status" value="1"/>
</dbReference>
<dbReference type="CDD" id="cd06577">
    <property type="entry name" value="PASTA_pknB"/>
    <property type="match status" value="3"/>
</dbReference>
<organism evidence="13 14">
    <name type="scientific">Haloactinospora alba</name>
    <dbReference type="NCBI Taxonomy" id="405555"/>
    <lineage>
        <taxon>Bacteria</taxon>
        <taxon>Bacillati</taxon>
        <taxon>Actinomycetota</taxon>
        <taxon>Actinomycetes</taxon>
        <taxon>Streptosporangiales</taxon>
        <taxon>Nocardiopsidaceae</taxon>
        <taxon>Haloactinospora</taxon>
    </lineage>
</organism>
<feature type="compositionally biased region" description="Polar residues" evidence="9">
    <location>
        <begin position="594"/>
        <end position="604"/>
    </location>
</feature>
<feature type="region of interest" description="Disordered" evidence="9">
    <location>
        <begin position="498"/>
        <end position="544"/>
    </location>
</feature>
<evidence type="ECO:0000256" key="7">
    <source>
        <dbReference type="ARBA" id="ARBA00047899"/>
    </source>
</evidence>
<feature type="domain" description="PASTA" evidence="12">
    <location>
        <begin position="486"/>
        <end position="552"/>
    </location>
</feature>
<evidence type="ECO:0000256" key="9">
    <source>
        <dbReference type="SAM" id="MobiDB-lite"/>
    </source>
</evidence>
<evidence type="ECO:0000256" key="3">
    <source>
        <dbReference type="ARBA" id="ARBA00022679"/>
    </source>
</evidence>
<feature type="domain" description="PASTA" evidence="12">
    <location>
        <begin position="354"/>
        <end position="420"/>
    </location>
</feature>
<dbReference type="SMART" id="SM00220">
    <property type="entry name" value="S_TKc"/>
    <property type="match status" value="1"/>
</dbReference>
<dbReference type="PROSITE" id="PS00108">
    <property type="entry name" value="PROTEIN_KINASE_ST"/>
    <property type="match status" value="1"/>
</dbReference>
<dbReference type="NCBIfam" id="NF033483">
    <property type="entry name" value="PknB_PASTA_kin"/>
    <property type="match status" value="1"/>
</dbReference>
<evidence type="ECO:0000256" key="4">
    <source>
        <dbReference type="ARBA" id="ARBA00022741"/>
    </source>
</evidence>
<dbReference type="Pfam" id="PF03793">
    <property type="entry name" value="PASTA"/>
    <property type="match status" value="4"/>
</dbReference>
<dbReference type="PROSITE" id="PS51178">
    <property type="entry name" value="PASTA"/>
    <property type="match status" value="4"/>
</dbReference>
<keyword evidence="14" id="KW-1185">Reference proteome</keyword>
<dbReference type="Proteomes" id="UP000317422">
    <property type="component" value="Unassembled WGS sequence"/>
</dbReference>
<feature type="domain" description="PASTA" evidence="12">
    <location>
        <begin position="421"/>
        <end position="485"/>
    </location>
</feature>
<protein>
    <recommendedName>
        <fullName evidence="1">non-specific serine/threonine protein kinase</fullName>
        <ecNumber evidence="1">2.7.11.1</ecNumber>
    </recommendedName>
</protein>
<feature type="transmembrane region" description="Helical" evidence="10">
    <location>
        <begin position="330"/>
        <end position="351"/>
    </location>
</feature>
<evidence type="ECO:0000256" key="5">
    <source>
        <dbReference type="ARBA" id="ARBA00022777"/>
    </source>
</evidence>
<keyword evidence="3" id="KW-0808">Transferase</keyword>
<dbReference type="SUPFAM" id="SSF54184">
    <property type="entry name" value="Penicillin-binding protein 2x (pbp-2x), c-terminal domain"/>
    <property type="match status" value="2"/>
</dbReference>
<feature type="compositionally biased region" description="Acidic residues" evidence="9">
    <location>
        <begin position="520"/>
        <end position="531"/>
    </location>
</feature>
<dbReference type="InterPro" id="IPR005543">
    <property type="entry name" value="PASTA_dom"/>
</dbReference>
<evidence type="ECO:0000256" key="1">
    <source>
        <dbReference type="ARBA" id="ARBA00012513"/>
    </source>
</evidence>
<evidence type="ECO:0000313" key="14">
    <source>
        <dbReference type="Proteomes" id="UP000317422"/>
    </source>
</evidence>
<dbReference type="Gene3D" id="1.10.510.10">
    <property type="entry name" value="Transferase(Phosphotransferase) domain 1"/>
    <property type="match status" value="1"/>
</dbReference>
<feature type="region of interest" description="Disordered" evidence="9">
    <location>
        <begin position="590"/>
        <end position="626"/>
    </location>
</feature>
<feature type="domain" description="PASTA" evidence="12">
    <location>
        <begin position="553"/>
        <end position="614"/>
    </location>
</feature>
<dbReference type="PANTHER" id="PTHR43289">
    <property type="entry name" value="MITOGEN-ACTIVATED PROTEIN KINASE KINASE KINASE 20-RELATED"/>
    <property type="match status" value="1"/>
</dbReference>
<dbReference type="CDD" id="cd14014">
    <property type="entry name" value="STKc_PknB_like"/>
    <property type="match status" value="1"/>
</dbReference>
<accession>A0A543NHK0</accession>
<dbReference type="PROSITE" id="PS50011">
    <property type="entry name" value="PROTEIN_KINASE_DOM"/>
    <property type="match status" value="1"/>
</dbReference>
<evidence type="ECO:0000256" key="10">
    <source>
        <dbReference type="SAM" id="Phobius"/>
    </source>
</evidence>
<keyword evidence="10" id="KW-0472">Membrane</keyword>
<evidence type="ECO:0000259" key="12">
    <source>
        <dbReference type="PROSITE" id="PS51178"/>
    </source>
</evidence>